<dbReference type="PANTHER" id="PTHR33053:SF9">
    <property type="entry name" value="AGAP000105-PA"/>
    <property type="match status" value="1"/>
</dbReference>
<dbReference type="AlphaFoldDB" id="A0A182NVM9"/>
<reference evidence="2" key="1">
    <citation type="submission" date="2013-03" db="EMBL/GenBank/DDBJ databases">
        <title>The Genome Sequence of Anopheles dirus WRAIR2.</title>
        <authorList>
            <consortium name="The Broad Institute Genomics Platform"/>
            <person name="Neafsey D.E."/>
            <person name="Walton C."/>
            <person name="Walker B."/>
            <person name="Young S.K."/>
            <person name="Zeng Q."/>
            <person name="Gargeya S."/>
            <person name="Fitzgerald M."/>
            <person name="Haas B."/>
            <person name="Abouelleil A."/>
            <person name="Allen A.W."/>
            <person name="Alvarado L."/>
            <person name="Arachchi H.M."/>
            <person name="Berlin A.M."/>
            <person name="Chapman S.B."/>
            <person name="Gainer-Dewar J."/>
            <person name="Goldberg J."/>
            <person name="Griggs A."/>
            <person name="Gujja S."/>
            <person name="Hansen M."/>
            <person name="Howarth C."/>
            <person name="Imamovic A."/>
            <person name="Ireland A."/>
            <person name="Larimer J."/>
            <person name="McCowan C."/>
            <person name="Murphy C."/>
            <person name="Pearson M."/>
            <person name="Poon T.W."/>
            <person name="Priest M."/>
            <person name="Roberts A."/>
            <person name="Saif S."/>
            <person name="Shea T."/>
            <person name="Sisk P."/>
            <person name="Sykes S."/>
            <person name="Wortman J."/>
            <person name="Nusbaum C."/>
            <person name="Birren B."/>
        </authorList>
    </citation>
    <scope>NUCLEOTIDE SEQUENCE [LARGE SCALE GENOMIC DNA]</scope>
    <source>
        <strain evidence="2">WRAIR2</strain>
    </source>
</reference>
<dbReference type="PROSITE" id="PS51257">
    <property type="entry name" value="PROKAR_LIPOPROTEIN"/>
    <property type="match status" value="1"/>
</dbReference>
<sequence length="290" mass="33311">MTHDAYRHVLQYFCGITILSCSAYKQFWPRAKTLLDNFVSEFSNYYGRAHMISNIHNLQHVAEEVEIINAPAVSHFSLQVFVDGLPLHKSGLTQLWPILVKVQELKRAPVQIIGFFSKPENVEDYLRPLVDEMNKLQQHGLKFVDNIVSVSINIIIADSPARAFVKGTTGFNGKHGCTKCTCVGVYLHEEHKVVFESINAAPRTDADFRNRTCKEHHKGIRTPLEDLRNFNMVKNVVVGDRLHLIDLGVTRQIFRGILDHKYNNFMRWSPRQKDAVSKYLTQIKFPSEIH</sequence>
<dbReference type="VEuPathDB" id="VectorBase:ADIR011730"/>
<keyword evidence="2" id="KW-1185">Reference proteome</keyword>
<dbReference type="EnsemblMetazoa" id="ADIR011730-RA">
    <property type="protein sequence ID" value="ADIR011730-PA"/>
    <property type="gene ID" value="ADIR011730"/>
</dbReference>
<reference evidence="1" key="2">
    <citation type="submission" date="2020-05" db="UniProtKB">
        <authorList>
            <consortium name="EnsemblMetazoa"/>
        </authorList>
    </citation>
    <scope>IDENTIFICATION</scope>
    <source>
        <strain evidence="1">WRAIR2</strain>
    </source>
</reference>
<name>A0A182NVM9_9DIPT</name>
<dbReference type="STRING" id="7168.A0A182NVM9"/>
<dbReference type="Proteomes" id="UP000075884">
    <property type="component" value="Unassembled WGS sequence"/>
</dbReference>
<dbReference type="PANTHER" id="PTHR33053">
    <property type="entry name" value="PROTEIN, PUTATIVE-RELATED"/>
    <property type="match status" value="1"/>
</dbReference>
<protein>
    <submittedName>
        <fullName evidence="1">Uncharacterized protein</fullName>
    </submittedName>
</protein>
<evidence type="ECO:0000313" key="2">
    <source>
        <dbReference type="Proteomes" id="UP000075884"/>
    </source>
</evidence>
<organism evidence="1 2">
    <name type="scientific">Anopheles dirus</name>
    <dbReference type="NCBI Taxonomy" id="7168"/>
    <lineage>
        <taxon>Eukaryota</taxon>
        <taxon>Metazoa</taxon>
        <taxon>Ecdysozoa</taxon>
        <taxon>Arthropoda</taxon>
        <taxon>Hexapoda</taxon>
        <taxon>Insecta</taxon>
        <taxon>Pterygota</taxon>
        <taxon>Neoptera</taxon>
        <taxon>Endopterygota</taxon>
        <taxon>Diptera</taxon>
        <taxon>Nematocera</taxon>
        <taxon>Culicoidea</taxon>
        <taxon>Culicidae</taxon>
        <taxon>Anophelinae</taxon>
        <taxon>Anopheles</taxon>
    </lineage>
</organism>
<proteinExistence type="predicted"/>
<accession>A0A182NVM9</accession>
<evidence type="ECO:0000313" key="1">
    <source>
        <dbReference type="EnsemblMetazoa" id="ADIR011730-PA"/>
    </source>
</evidence>